<comment type="caution">
    <text evidence="8">The sequence shown here is derived from an EMBL/GenBank/DDBJ whole genome shotgun (WGS) entry which is preliminary data.</text>
</comment>
<name>A0A8J5WAT2_ZIZPA</name>
<dbReference type="OrthoDB" id="689823at2759"/>
<proteinExistence type="predicted"/>
<evidence type="ECO:0000256" key="1">
    <source>
        <dbReference type="ARBA" id="ARBA00004123"/>
    </source>
</evidence>
<keyword evidence="2 6" id="KW-0678">Repressor</keyword>
<dbReference type="NCBIfam" id="TIGR01568">
    <property type="entry name" value="A_thal_3678"/>
    <property type="match status" value="1"/>
</dbReference>
<protein>
    <recommendedName>
        <fullName evidence="6">Transcription repressor</fullName>
    </recommendedName>
    <alternativeName>
        <fullName evidence="6">Ovate family protein</fullName>
    </alternativeName>
</protein>
<comment type="subcellular location">
    <subcellularLocation>
        <location evidence="1 6">Nucleus</location>
    </subcellularLocation>
</comment>
<gene>
    <name evidence="8" type="ORF">GUJ93_ZPchr0010g7870</name>
</gene>
<comment type="function">
    <text evidence="6">Transcriptional repressor that regulates multiple aspects of plant growth and development.</text>
</comment>
<evidence type="ECO:0000259" key="7">
    <source>
        <dbReference type="PROSITE" id="PS51754"/>
    </source>
</evidence>
<keyword evidence="5 6" id="KW-0539">Nucleus</keyword>
<evidence type="ECO:0000313" key="8">
    <source>
        <dbReference type="EMBL" id="KAG8085729.1"/>
    </source>
</evidence>
<dbReference type="PANTHER" id="PTHR33057:SF76">
    <property type="entry name" value="TRANSCRIPTION REPRESSOR"/>
    <property type="match status" value="1"/>
</dbReference>
<keyword evidence="4 6" id="KW-0804">Transcription</keyword>
<feature type="domain" description="OVATE" evidence="7">
    <location>
        <begin position="158"/>
        <end position="217"/>
    </location>
</feature>
<sequence length="306" mass="32113">MTPMVRKLPLSSAFYAINSAKDVAQSSPPPPAATPPAWMWPSCKHPRAHSFRSPSAATAAAAAKTIASIFVDSGESSFANSSARLLQDGASDSLSTESDASAAAEDMADAIVRGLRSDRLLFEPRAPSSSILNKKPALPARAANDDAEDTTFGGGVAVAFDSADPYEDFRASMAEMLAAHGVGDWDWLEAMLRWYLRANGKDTHAAIVTAFVDLVVTAAAKGSSSSSSRHLMTSNSAGAGTGHITFCPRDDDSDRISGWVRTYVAIHVRRTANVLSAAVSPAGAGPIEEEGFTFTVPGLQQQLQLA</sequence>
<dbReference type="Proteomes" id="UP000729402">
    <property type="component" value="Unassembled WGS sequence"/>
</dbReference>
<keyword evidence="3 6" id="KW-0805">Transcription regulation</keyword>
<dbReference type="InterPro" id="IPR038933">
    <property type="entry name" value="Ovate"/>
</dbReference>
<dbReference type="EMBL" id="JAAALK010000082">
    <property type="protein sequence ID" value="KAG8085729.1"/>
    <property type="molecule type" value="Genomic_DNA"/>
</dbReference>
<evidence type="ECO:0000256" key="3">
    <source>
        <dbReference type="ARBA" id="ARBA00023015"/>
    </source>
</evidence>
<evidence type="ECO:0000313" key="9">
    <source>
        <dbReference type="Proteomes" id="UP000729402"/>
    </source>
</evidence>
<evidence type="ECO:0000256" key="4">
    <source>
        <dbReference type="ARBA" id="ARBA00023163"/>
    </source>
</evidence>
<reference evidence="8" key="1">
    <citation type="journal article" date="2021" name="bioRxiv">
        <title>Whole Genome Assembly and Annotation of Northern Wild Rice, Zizania palustris L., Supports a Whole Genome Duplication in the Zizania Genus.</title>
        <authorList>
            <person name="Haas M."/>
            <person name="Kono T."/>
            <person name="Macchietto M."/>
            <person name="Millas R."/>
            <person name="McGilp L."/>
            <person name="Shao M."/>
            <person name="Duquette J."/>
            <person name="Hirsch C.N."/>
            <person name="Kimball J."/>
        </authorList>
    </citation>
    <scope>NUCLEOTIDE SEQUENCE</scope>
    <source>
        <tissue evidence="8">Fresh leaf tissue</tissue>
    </source>
</reference>
<dbReference type="InterPro" id="IPR006458">
    <property type="entry name" value="Ovate_C"/>
</dbReference>
<keyword evidence="9" id="KW-1185">Reference proteome</keyword>
<dbReference type="GO" id="GO:0005634">
    <property type="term" value="C:nucleus"/>
    <property type="evidence" value="ECO:0007669"/>
    <property type="project" value="UniProtKB-SubCell"/>
</dbReference>
<organism evidence="8 9">
    <name type="scientific">Zizania palustris</name>
    <name type="common">Northern wild rice</name>
    <dbReference type="NCBI Taxonomy" id="103762"/>
    <lineage>
        <taxon>Eukaryota</taxon>
        <taxon>Viridiplantae</taxon>
        <taxon>Streptophyta</taxon>
        <taxon>Embryophyta</taxon>
        <taxon>Tracheophyta</taxon>
        <taxon>Spermatophyta</taxon>
        <taxon>Magnoliopsida</taxon>
        <taxon>Liliopsida</taxon>
        <taxon>Poales</taxon>
        <taxon>Poaceae</taxon>
        <taxon>BOP clade</taxon>
        <taxon>Oryzoideae</taxon>
        <taxon>Oryzeae</taxon>
        <taxon>Zizaniinae</taxon>
        <taxon>Zizania</taxon>
    </lineage>
</organism>
<dbReference type="PROSITE" id="PS51754">
    <property type="entry name" value="OVATE"/>
    <property type="match status" value="1"/>
</dbReference>
<dbReference type="PANTHER" id="PTHR33057">
    <property type="entry name" value="TRANSCRIPTION REPRESSOR OFP7-RELATED"/>
    <property type="match status" value="1"/>
</dbReference>
<accession>A0A8J5WAT2</accession>
<reference evidence="8" key="2">
    <citation type="submission" date="2021-02" db="EMBL/GenBank/DDBJ databases">
        <authorList>
            <person name="Kimball J.A."/>
            <person name="Haas M.W."/>
            <person name="Macchietto M."/>
            <person name="Kono T."/>
            <person name="Duquette J."/>
            <person name="Shao M."/>
        </authorList>
    </citation>
    <scope>NUCLEOTIDE SEQUENCE</scope>
    <source>
        <tissue evidence="8">Fresh leaf tissue</tissue>
    </source>
</reference>
<dbReference type="GO" id="GO:0045892">
    <property type="term" value="P:negative regulation of DNA-templated transcription"/>
    <property type="evidence" value="ECO:0007669"/>
    <property type="project" value="UniProtKB-UniRule"/>
</dbReference>
<evidence type="ECO:0000256" key="6">
    <source>
        <dbReference type="RuleBase" id="RU367028"/>
    </source>
</evidence>
<dbReference type="AlphaFoldDB" id="A0A8J5WAT2"/>
<evidence type="ECO:0000256" key="2">
    <source>
        <dbReference type="ARBA" id="ARBA00022491"/>
    </source>
</evidence>
<evidence type="ECO:0000256" key="5">
    <source>
        <dbReference type="ARBA" id="ARBA00023242"/>
    </source>
</evidence>
<dbReference type="Pfam" id="PF04844">
    <property type="entry name" value="Ovate"/>
    <property type="match status" value="1"/>
</dbReference>